<dbReference type="GeneID" id="31002730"/>
<dbReference type="GO" id="GO:0016787">
    <property type="term" value="F:hydrolase activity"/>
    <property type="evidence" value="ECO:0007669"/>
    <property type="project" value="InterPro"/>
</dbReference>
<proteinExistence type="inferred from homology"/>
<dbReference type="Gene3D" id="3.40.50.1820">
    <property type="entry name" value="alpha/beta hydrolase"/>
    <property type="match status" value="1"/>
</dbReference>
<dbReference type="AlphaFoldDB" id="A0A225ARG9"/>
<dbReference type="RefSeq" id="XP_020122214.1">
    <property type="nucleotide sequence ID" value="XM_020265076.1"/>
</dbReference>
<dbReference type="InterPro" id="IPR029058">
    <property type="entry name" value="AB_hydrolase_fold"/>
</dbReference>
<dbReference type="Proteomes" id="UP000214365">
    <property type="component" value="Unassembled WGS sequence"/>
</dbReference>
<dbReference type="Pfam" id="PF01738">
    <property type="entry name" value="DLH"/>
    <property type="match status" value="1"/>
</dbReference>
<feature type="domain" description="Dienelactone hydrolase" evidence="2">
    <location>
        <begin position="47"/>
        <end position="147"/>
    </location>
</feature>
<comment type="similarity">
    <text evidence="1">Belongs to the polyketide transferase af380 family.</text>
</comment>
<evidence type="ECO:0000259" key="2">
    <source>
        <dbReference type="Pfam" id="PF01738"/>
    </source>
</evidence>
<dbReference type="InterPro" id="IPR002925">
    <property type="entry name" value="Dienelactn_hydro"/>
</dbReference>
<dbReference type="Gene3D" id="1.10.10.800">
    <property type="match status" value="1"/>
</dbReference>
<accession>A0A225ARG9</accession>
<dbReference type="InterPro" id="IPR051411">
    <property type="entry name" value="Polyketide_trans_af380"/>
</dbReference>
<evidence type="ECO:0000256" key="1">
    <source>
        <dbReference type="ARBA" id="ARBA00029464"/>
    </source>
</evidence>
<dbReference type="OrthoDB" id="4226634at2759"/>
<dbReference type="ESTHER" id="9euro-a0a225arg9">
    <property type="family name" value="Thiohydrolase"/>
</dbReference>
<evidence type="ECO:0000313" key="3">
    <source>
        <dbReference type="EMBL" id="OKL62093.1"/>
    </source>
</evidence>
<organism evidence="3 4">
    <name type="scientific">Talaromyces atroroseus</name>
    <dbReference type="NCBI Taxonomy" id="1441469"/>
    <lineage>
        <taxon>Eukaryota</taxon>
        <taxon>Fungi</taxon>
        <taxon>Dikarya</taxon>
        <taxon>Ascomycota</taxon>
        <taxon>Pezizomycotina</taxon>
        <taxon>Eurotiomycetes</taxon>
        <taxon>Eurotiomycetidae</taxon>
        <taxon>Eurotiales</taxon>
        <taxon>Trichocomaceae</taxon>
        <taxon>Talaromyces</taxon>
        <taxon>Talaromyces sect. Trachyspermi</taxon>
    </lineage>
</organism>
<evidence type="ECO:0000313" key="4">
    <source>
        <dbReference type="Proteomes" id="UP000214365"/>
    </source>
</evidence>
<name>A0A225ARG9_TALAT</name>
<dbReference type="PANTHER" id="PTHR47751:SF2">
    <property type="entry name" value="DLTD N-TERMINAL DOMAIN PROTEIN (AFU_ORTHOLOGUE AFUA_8G00380)-RELATED"/>
    <property type="match status" value="1"/>
</dbReference>
<comment type="caution">
    <text evidence="3">The sequence shown here is derived from an EMBL/GenBank/DDBJ whole genome shotgun (WGS) entry which is preliminary data.</text>
</comment>
<sequence length="302" mass="34000">MAPTSREDIEFKTLSGVILRGWLYPAQKRGPGIILSAGFNMPKDVVLPDIAEWYRKRGFTALIFDTYGIGTSDGEPRCDLTARSNMRQKTDMHRRVEDFVDSVTWFSQNPLVDPEKIALWGLCFDGNIMLATAATDRRVAAVVSVAPMIDVTGDPERREAILELALADRAGQLVGEEPMYLPLVDEDGVMPLGQVSGFGFFSAMEDMNLPVENRVTVQSYMRALSWNILHLLPKISPTPVIMVTPELDQVFPAQKQKEAFDMLGEPKEHCIIAGKHHFDWMFGDMDGVFNRQLDFLHKHMKL</sequence>
<protein>
    <recommendedName>
        <fullName evidence="2">Dienelactone hydrolase domain-containing protein</fullName>
    </recommendedName>
</protein>
<gene>
    <name evidence="3" type="ORF">UA08_02975</name>
</gene>
<reference evidence="3 4" key="1">
    <citation type="submission" date="2015-06" db="EMBL/GenBank/DDBJ databases">
        <title>Talaromyces atroroseus IBT 11181 draft genome.</title>
        <authorList>
            <person name="Rasmussen K.B."/>
            <person name="Rasmussen S."/>
            <person name="Petersen B."/>
            <person name="Sicheritz-Ponten T."/>
            <person name="Mortensen U.H."/>
            <person name="Thrane U."/>
        </authorList>
    </citation>
    <scope>NUCLEOTIDE SEQUENCE [LARGE SCALE GENOMIC DNA]</scope>
    <source>
        <strain evidence="3 4">IBT 11181</strain>
    </source>
</reference>
<dbReference type="SUPFAM" id="SSF53474">
    <property type="entry name" value="alpha/beta-Hydrolases"/>
    <property type="match status" value="1"/>
</dbReference>
<dbReference type="EMBL" id="LFMY01000003">
    <property type="protein sequence ID" value="OKL62093.1"/>
    <property type="molecule type" value="Genomic_DNA"/>
</dbReference>
<keyword evidence="4" id="KW-1185">Reference proteome</keyword>
<dbReference type="STRING" id="1441469.A0A225ARG9"/>
<dbReference type="PANTHER" id="PTHR47751">
    <property type="entry name" value="SUPERFAMILY HYDROLASE, PUTATIVE (AFU_ORTHOLOGUE AFUA_2G16580)-RELATED"/>
    <property type="match status" value="1"/>
</dbReference>